<evidence type="ECO:0000313" key="4">
    <source>
        <dbReference type="Proteomes" id="UP000198394"/>
    </source>
</evidence>
<dbReference type="GeneID" id="94900959"/>
<dbReference type="PANTHER" id="PTHR34473:SF2">
    <property type="entry name" value="UPF0699 TRANSMEMBRANE PROTEIN YDBT"/>
    <property type="match status" value="1"/>
</dbReference>
<proteinExistence type="predicted"/>
<comment type="caution">
    <text evidence="3">The sequence shown here is derived from an EMBL/GenBank/DDBJ whole genome shotgun (WGS) entry which is preliminary data.</text>
</comment>
<dbReference type="RefSeq" id="WP_062753712.1">
    <property type="nucleotide sequence ID" value="NZ_NDYL01000001.1"/>
</dbReference>
<dbReference type="AlphaFoldDB" id="A0A226QNZ7"/>
<gene>
    <name evidence="3" type="ORF">B9L23_04825</name>
</gene>
<reference evidence="3 4" key="1">
    <citation type="submission" date="2017-04" db="EMBL/GenBank/DDBJ databases">
        <title>The genome sequence of Parageobacillus galactosidasius DSM 18751.</title>
        <authorList>
            <person name="Ramaloko W.T."/>
            <person name="Koen N."/>
            <person name="Polliack S."/>
            <person name="Aliyu H."/>
            <person name="Lebre P."/>
            <person name="Mohr T."/>
            <person name="Oswald F."/>
            <person name="Zwick M."/>
            <person name="Neumann A."/>
            <person name="Syldatk C."/>
            <person name="Cowan D."/>
            <person name="De Maayer P."/>
        </authorList>
    </citation>
    <scope>NUCLEOTIDE SEQUENCE [LARGE SCALE GENOMIC DNA]</scope>
    <source>
        <strain evidence="3 4">DSM 18751</strain>
    </source>
</reference>
<keyword evidence="1" id="KW-0472">Membrane</keyword>
<organism evidence="3 4">
    <name type="scientific">Parageobacillus galactosidasius</name>
    <dbReference type="NCBI Taxonomy" id="883812"/>
    <lineage>
        <taxon>Bacteria</taxon>
        <taxon>Bacillati</taxon>
        <taxon>Bacillota</taxon>
        <taxon>Bacilli</taxon>
        <taxon>Bacillales</taxon>
        <taxon>Anoxybacillaceae</taxon>
        <taxon>Parageobacillus</taxon>
    </lineage>
</organism>
<accession>A0A226QNZ7</accession>
<dbReference type="PANTHER" id="PTHR34473">
    <property type="entry name" value="UPF0699 TRANSMEMBRANE PROTEIN YDBS"/>
    <property type="match status" value="1"/>
</dbReference>
<feature type="domain" description="YdbS-like PH" evidence="2">
    <location>
        <begin position="74"/>
        <end position="149"/>
    </location>
</feature>
<protein>
    <recommendedName>
        <fullName evidence="2">YdbS-like PH domain-containing protein</fullName>
    </recommendedName>
</protein>
<feature type="transmembrane region" description="Helical" evidence="1">
    <location>
        <begin position="49"/>
        <end position="68"/>
    </location>
</feature>
<dbReference type="InterPro" id="IPR005182">
    <property type="entry name" value="YdbS-like_PH"/>
</dbReference>
<keyword evidence="4" id="KW-1185">Reference proteome</keyword>
<keyword evidence="1" id="KW-1133">Transmembrane helix</keyword>
<evidence type="ECO:0000313" key="3">
    <source>
        <dbReference type="EMBL" id="OXB94223.1"/>
    </source>
</evidence>
<dbReference type="Proteomes" id="UP000198394">
    <property type="component" value="Unassembled WGS sequence"/>
</dbReference>
<dbReference type="Pfam" id="PF03703">
    <property type="entry name" value="bPH_2"/>
    <property type="match status" value="1"/>
</dbReference>
<keyword evidence="1" id="KW-0812">Transmembrane</keyword>
<feature type="transmembrane region" description="Helical" evidence="1">
    <location>
        <begin position="21"/>
        <end position="43"/>
    </location>
</feature>
<evidence type="ECO:0000256" key="1">
    <source>
        <dbReference type="SAM" id="Phobius"/>
    </source>
</evidence>
<sequence length="162" mass="19025">MEVQYQQISPRAMKVRNLNELITSLIALVVITGLYFCTDYFNWWSWLRYVWIALFVITIIGIPWTYFVSSPIYYKTFRYGLTDDFLYIKSGIWTKVEVVVPMTKIQSIELTQGIIMRKYGVRSIEIKTMQGGVTIPHIEEEVAIKLRDDISKLARLKELDEV</sequence>
<evidence type="ECO:0000259" key="2">
    <source>
        <dbReference type="Pfam" id="PF03703"/>
    </source>
</evidence>
<name>A0A226QNZ7_9BACL</name>
<dbReference type="EMBL" id="NDYL01000001">
    <property type="protein sequence ID" value="OXB94223.1"/>
    <property type="molecule type" value="Genomic_DNA"/>
</dbReference>